<proteinExistence type="inferred from homology"/>
<reference evidence="10" key="2">
    <citation type="journal article" date="2021" name="PeerJ">
        <title>Extensive microbial diversity within the chicken gut microbiome revealed by metagenomics and culture.</title>
        <authorList>
            <person name="Gilroy R."/>
            <person name="Ravi A."/>
            <person name="Getino M."/>
            <person name="Pursley I."/>
            <person name="Horton D.L."/>
            <person name="Alikhan N.F."/>
            <person name="Baker D."/>
            <person name="Gharbi K."/>
            <person name="Hall N."/>
            <person name="Watson M."/>
            <person name="Adriaenssens E.M."/>
            <person name="Foster-Nyarko E."/>
            <person name="Jarju S."/>
            <person name="Secka A."/>
            <person name="Antonio M."/>
            <person name="Oren A."/>
            <person name="Chaudhuri R.R."/>
            <person name="La Ragione R."/>
            <person name="Hildebrand F."/>
            <person name="Pallen M.J."/>
        </authorList>
    </citation>
    <scope>NUCLEOTIDE SEQUENCE</scope>
    <source>
        <strain evidence="10">ChiSxjej2B14-8506</strain>
    </source>
</reference>
<dbReference type="InterPro" id="IPR013780">
    <property type="entry name" value="Glyco_hydro_b"/>
</dbReference>
<dbReference type="EMBL" id="DVNK01000024">
    <property type="protein sequence ID" value="HIU46216.1"/>
    <property type="molecule type" value="Genomic_DNA"/>
</dbReference>
<evidence type="ECO:0000256" key="4">
    <source>
        <dbReference type="ARBA" id="ARBA00011165"/>
    </source>
</evidence>
<dbReference type="Proteomes" id="UP000824123">
    <property type="component" value="Unassembled WGS sequence"/>
</dbReference>
<dbReference type="GO" id="GO:0046373">
    <property type="term" value="P:L-arabinose metabolic process"/>
    <property type="evidence" value="ECO:0007669"/>
    <property type="project" value="InterPro"/>
</dbReference>
<dbReference type="SUPFAM" id="SSF51011">
    <property type="entry name" value="Glycosyl hydrolase domain"/>
    <property type="match status" value="1"/>
</dbReference>
<evidence type="ECO:0000256" key="6">
    <source>
        <dbReference type="ARBA" id="ARBA00022801"/>
    </source>
</evidence>
<keyword evidence="7" id="KW-0119">Carbohydrate metabolism</keyword>
<reference evidence="10" key="1">
    <citation type="submission" date="2020-10" db="EMBL/GenBank/DDBJ databases">
        <authorList>
            <person name="Gilroy R."/>
        </authorList>
    </citation>
    <scope>NUCLEOTIDE SEQUENCE</scope>
    <source>
        <strain evidence="10">ChiSxjej2B14-8506</strain>
    </source>
</reference>
<evidence type="ECO:0000256" key="5">
    <source>
        <dbReference type="ARBA" id="ARBA00012670"/>
    </source>
</evidence>
<dbReference type="SMART" id="SM00813">
    <property type="entry name" value="Alpha-L-AF_C"/>
    <property type="match status" value="1"/>
</dbReference>
<keyword evidence="6" id="KW-0378">Hydrolase</keyword>
<gene>
    <name evidence="10" type="ORF">IAC59_03035</name>
</gene>
<accession>A0A9D1LQL0</accession>
<sequence>MRYVVQPYIKRAHIRPEVYGNFSEHLGRCIYEGVFVGKDSPIPNVNGMRCDVVDALKRMHLPALRWPGGCFADTYHWMDGIGPVAQRKRIVNTNWGGVVEDNSFGTHEFMELCRQVGCEPYINGNLGSGTVREMSEWVEYMTSDGESPMSELRRQNGQQAPWKVKYFGVGNENWGCGGNMTADYYADEYRRYQTYLNNYGDNKLYKIACGPGTSPENPNYDWTDTLMRKAGRMMDGLSLHYYTTIGSDWNHKGHATGFTQDDYYDTIGKCYFMEQLLTGHSAIMDRYDPDRRVGLIVDEWGTWFDVEPGTNPGFLYQQNTMRDAMVAGVTLNCFNKHAARVHMANIAQLINVLQAVALTDGERMLLTPTFHVFEMYAVHQGAELVESHIADETRTAPNGFVLPGVSESASVDAQGRLNVTLCNTALDAAKPVEMLLDSSDMKLVEGRILTGAMGDFNDFDAPERVHSDEFDAVACDKAVSGTEVRFTLPACSVVRLTFEAAK</sequence>
<protein>
    <recommendedName>
        <fullName evidence="5">non-reducing end alpha-L-arabinofuranosidase</fullName>
        <ecNumber evidence="5">3.2.1.55</ecNumber>
    </recommendedName>
</protein>
<dbReference type="InterPro" id="IPR017853">
    <property type="entry name" value="GH"/>
</dbReference>
<evidence type="ECO:0000256" key="2">
    <source>
        <dbReference type="ARBA" id="ARBA00004881"/>
    </source>
</evidence>
<dbReference type="InterPro" id="IPR055235">
    <property type="entry name" value="ASD1_cat"/>
</dbReference>
<keyword evidence="8" id="KW-0326">Glycosidase</keyword>
<dbReference type="InterPro" id="IPR010720">
    <property type="entry name" value="Alpha-L-AF_C"/>
</dbReference>
<dbReference type="Gene3D" id="3.20.20.80">
    <property type="entry name" value="Glycosidases"/>
    <property type="match status" value="1"/>
</dbReference>
<dbReference type="AlphaFoldDB" id="A0A9D1LQL0"/>
<dbReference type="GO" id="GO:0000272">
    <property type="term" value="P:polysaccharide catabolic process"/>
    <property type="evidence" value="ECO:0007669"/>
    <property type="project" value="TreeGrafter"/>
</dbReference>
<dbReference type="Gene3D" id="2.60.40.1180">
    <property type="entry name" value="Golgi alpha-mannosidase II"/>
    <property type="match status" value="1"/>
</dbReference>
<dbReference type="SUPFAM" id="SSF51445">
    <property type="entry name" value="(Trans)glycosidases"/>
    <property type="match status" value="1"/>
</dbReference>
<evidence type="ECO:0000313" key="10">
    <source>
        <dbReference type="EMBL" id="HIU46216.1"/>
    </source>
</evidence>
<comment type="similarity">
    <text evidence="3">Belongs to the glycosyl hydrolase 51 family.</text>
</comment>
<dbReference type="PANTHER" id="PTHR43576">
    <property type="entry name" value="ALPHA-L-ARABINOFURANOSIDASE C-RELATED"/>
    <property type="match status" value="1"/>
</dbReference>
<comment type="subunit">
    <text evidence="4">Homohexamer; trimer of dimers.</text>
</comment>
<name>A0A9D1LQL0_9FIRM</name>
<dbReference type="GO" id="GO:0046556">
    <property type="term" value="F:alpha-L-arabinofuranosidase activity"/>
    <property type="evidence" value="ECO:0007669"/>
    <property type="project" value="UniProtKB-EC"/>
</dbReference>
<evidence type="ECO:0000259" key="9">
    <source>
        <dbReference type="SMART" id="SM00813"/>
    </source>
</evidence>
<dbReference type="Pfam" id="PF22848">
    <property type="entry name" value="ASD1_dom"/>
    <property type="match status" value="1"/>
</dbReference>
<dbReference type="EC" id="3.2.1.55" evidence="5"/>
<dbReference type="PANTHER" id="PTHR43576:SF2">
    <property type="entry name" value="INTRACELLULAR EXO-ALPHA-L-ARABINOFURANOSIDASE 2"/>
    <property type="match status" value="1"/>
</dbReference>
<comment type="catalytic activity">
    <reaction evidence="1">
        <text>Hydrolysis of terminal non-reducing alpha-L-arabinofuranoside residues in alpha-L-arabinosides.</text>
        <dbReference type="EC" id="3.2.1.55"/>
    </reaction>
</comment>
<evidence type="ECO:0000256" key="3">
    <source>
        <dbReference type="ARBA" id="ARBA00007186"/>
    </source>
</evidence>
<evidence type="ECO:0000256" key="7">
    <source>
        <dbReference type="ARBA" id="ARBA00023277"/>
    </source>
</evidence>
<feature type="domain" description="Alpha-L-arabinofuranosidase C-terminal" evidence="9">
    <location>
        <begin position="298"/>
        <end position="492"/>
    </location>
</feature>
<evidence type="ECO:0000256" key="1">
    <source>
        <dbReference type="ARBA" id="ARBA00001462"/>
    </source>
</evidence>
<comment type="pathway">
    <text evidence="2">Glycan metabolism.</text>
</comment>
<evidence type="ECO:0000256" key="8">
    <source>
        <dbReference type="ARBA" id="ARBA00023295"/>
    </source>
</evidence>
<comment type="caution">
    <text evidence="10">The sequence shown here is derived from an EMBL/GenBank/DDBJ whole genome shotgun (WGS) entry which is preliminary data.</text>
</comment>
<dbReference type="Pfam" id="PF06964">
    <property type="entry name" value="Alpha-L-AF_C"/>
    <property type="match status" value="1"/>
</dbReference>
<organism evidence="10 11">
    <name type="scientific">Candidatus Fimadaptatus faecigallinarum</name>
    <dbReference type="NCBI Taxonomy" id="2840814"/>
    <lineage>
        <taxon>Bacteria</taxon>
        <taxon>Bacillati</taxon>
        <taxon>Bacillota</taxon>
        <taxon>Clostridia</taxon>
        <taxon>Eubacteriales</taxon>
        <taxon>Candidatus Fimadaptatus</taxon>
    </lineage>
</organism>
<evidence type="ECO:0000313" key="11">
    <source>
        <dbReference type="Proteomes" id="UP000824123"/>
    </source>
</evidence>